<reference evidence="2 3" key="1">
    <citation type="submission" date="2019-07" db="EMBL/GenBank/DDBJ databases">
        <title>Aquicoccus porphyridii gen. nov., sp. nov., isolated from a small marine red alga, Porphyridium marinum.</title>
        <authorList>
            <person name="Liu L."/>
        </authorList>
    </citation>
    <scope>NUCLEOTIDE SEQUENCE [LARGE SCALE GENOMIC DNA]</scope>
    <source>
        <strain evidence="2 3">L1 8-17</strain>
    </source>
</reference>
<evidence type="ECO:0000259" key="1">
    <source>
        <dbReference type="Pfam" id="PF13953"/>
    </source>
</evidence>
<dbReference type="RefSeq" id="WP_111367427.1">
    <property type="nucleotide sequence ID" value="NZ_VINQ01000013.1"/>
</dbReference>
<dbReference type="Gene3D" id="2.60.40.2610">
    <property type="entry name" value="Outer membrane usher protein FimD, plug domain"/>
    <property type="match status" value="1"/>
</dbReference>
<dbReference type="PANTHER" id="PTHR30451:SF5">
    <property type="entry name" value="SLR0019 PROTEIN"/>
    <property type="match status" value="1"/>
</dbReference>
<accession>A0A5A9Z5M0</accession>
<dbReference type="Gene3D" id="2.60.40.3110">
    <property type="match status" value="1"/>
</dbReference>
<dbReference type="GO" id="GO:0009297">
    <property type="term" value="P:pilus assembly"/>
    <property type="evidence" value="ECO:0007669"/>
    <property type="project" value="InterPro"/>
</dbReference>
<feature type="domain" description="PapC-like C-terminal" evidence="1">
    <location>
        <begin position="704"/>
        <end position="766"/>
    </location>
</feature>
<dbReference type="InterPro" id="IPR000015">
    <property type="entry name" value="Fimb_usher"/>
</dbReference>
<name>A0A5A9Z5M0_9RHOB</name>
<dbReference type="Pfam" id="PF13953">
    <property type="entry name" value="PapC_C"/>
    <property type="match status" value="1"/>
</dbReference>
<dbReference type="Proteomes" id="UP000325291">
    <property type="component" value="Unassembled WGS sequence"/>
</dbReference>
<dbReference type="Pfam" id="PF00577">
    <property type="entry name" value="Usher"/>
    <property type="match status" value="1"/>
</dbReference>
<dbReference type="InterPro" id="IPR042186">
    <property type="entry name" value="FimD_plug_dom"/>
</dbReference>
<dbReference type="InterPro" id="IPR025949">
    <property type="entry name" value="PapC-like_C"/>
</dbReference>
<dbReference type="GO" id="GO:0015473">
    <property type="term" value="F:fimbrial usher porin activity"/>
    <property type="evidence" value="ECO:0007669"/>
    <property type="project" value="InterPro"/>
</dbReference>
<proteinExistence type="predicted"/>
<dbReference type="InterPro" id="IPR043142">
    <property type="entry name" value="PapC-like_C_sf"/>
</dbReference>
<sequence length="777" mass="83635">MSDSYQAPVTVPEISEPALTSQDSFPLHLLVILNGEDTGKIAQFTWFDAGKRIGMTAAEMREIGLAPPSGGRALIMLDTLSGLNYRYDEPAQEIHMSASPQLLTHRIINARQRPAYADAQPGYGVVLNYRVTSNLGSDVLADGFRVQNVFSSLEGRLYAPFGVLRTTGSLTAQSLGLNGARFKRDDTTFSYSNPKTMLTFSAGDVVSSGQAWTRPIRMGGVQIRRDFSLRSDIVTDPQLAYSGTAAVPTAVDVYVDNVNAWSGTIPPGPFTLTDLPLINERGETTIVIRDAAGNEETRTVEFFPTENLLRQGQLDFSFEAGVARKRYATENFAYGDDRMASASLRYGLFEKVTLHGHVEGSSELIAASTGISSVLFNRAEIGLSLGASRFQGETGYLGHFNVRTDLGGADLRFSSTRHSKGYADLAYATALAEGATVDPALLRPARAQDVLSLSAPMPSNMGTFGVNLINLERADERNTILSGAFTRRIGWRDSQFRISGFKELNSQDFGVSMGLSVPIGQRARASADLRSGRSGGTQAGLHLRRTLDQDVGSHGYRADLYRDGKGGNSGFLSGSYRGRYGVVEARMQAAKDGNLAVAASLEGALVLSDAGLIAGNRIKNGFAVVDLGIRDTPILLHNHPVAKTGAMGKALVPDLVPYQYNRVSVRPSDLPLTANINATAMQAVPARGAGVTLRMGRGASASALVVLRDARGEFIPVGSEVTVNGRRSEFVVGYDGEVWLERLRRKSRITVDTGSSRCSAEFTLPAQDDAYLELECL</sequence>
<dbReference type="GO" id="GO:0009279">
    <property type="term" value="C:cell outer membrane"/>
    <property type="evidence" value="ECO:0007669"/>
    <property type="project" value="TreeGrafter"/>
</dbReference>
<dbReference type="EMBL" id="VINQ01000013">
    <property type="protein sequence ID" value="KAA0912496.1"/>
    <property type="molecule type" value="Genomic_DNA"/>
</dbReference>
<dbReference type="AlphaFoldDB" id="A0A5A9Z5M0"/>
<comment type="caution">
    <text evidence="2">The sequence shown here is derived from an EMBL/GenBank/DDBJ whole genome shotgun (WGS) entry which is preliminary data.</text>
</comment>
<evidence type="ECO:0000313" key="3">
    <source>
        <dbReference type="Proteomes" id="UP000325291"/>
    </source>
</evidence>
<dbReference type="PANTHER" id="PTHR30451">
    <property type="entry name" value="OUTER MEMBRANE USHER PROTEIN"/>
    <property type="match status" value="1"/>
</dbReference>
<gene>
    <name evidence="2" type="ORF">FLO80_15645</name>
</gene>
<dbReference type="Gene3D" id="2.60.40.2070">
    <property type="match status" value="1"/>
</dbReference>
<organism evidence="2 3">
    <name type="scientific">Aquicoccus porphyridii</name>
    <dbReference type="NCBI Taxonomy" id="1852029"/>
    <lineage>
        <taxon>Bacteria</taxon>
        <taxon>Pseudomonadati</taxon>
        <taxon>Pseudomonadota</taxon>
        <taxon>Alphaproteobacteria</taxon>
        <taxon>Rhodobacterales</taxon>
        <taxon>Paracoccaceae</taxon>
        <taxon>Aquicoccus</taxon>
    </lineage>
</organism>
<keyword evidence="3" id="KW-1185">Reference proteome</keyword>
<protein>
    <submittedName>
        <fullName evidence="2">Fimbrial biogenesis outer membrane usher protein</fullName>
    </submittedName>
</protein>
<evidence type="ECO:0000313" key="2">
    <source>
        <dbReference type="EMBL" id="KAA0912496.1"/>
    </source>
</evidence>